<keyword evidence="3" id="KW-1003">Cell membrane</keyword>
<feature type="transmembrane region" description="Helical" evidence="8">
    <location>
        <begin position="92"/>
        <end position="116"/>
    </location>
</feature>
<dbReference type="Proteomes" id="UP001321453">
    <property type="component" value="Unassembled WGS sequence"/>
</dbReference>
<protein>
    <submittedName>
        <fullName evidence="9">Potassium transporter TrkG</fullName>
    </submittedName>
</protein>
<keyword evidence="5 8" id="KW-1133">Transmembrane helix</keyword>
<accession>A0ABT7S7N1</accession>
<feature type="transmembrane region" description="Helical" evidence="8">
    <location>
        <begin position="142"/>
        <end position="166"/>
    </location>
</feature>
<dbReference type="PANTHER" id="PTHR32024:SF1">
    <property type="entry name" value="KTR SYSTEM POTASSIUM UPTAKE PROTEIN B"/>
    <property type="match status" value="1"/>
</dbReference>
<name>A0ABT7S7N1_9CELL</name>
<reference evidence="9 10" key="1">
    <citation type="submission" date="2023-06" db="EMBL/GenBank/DDBJ databases">
        <title>Cellulomonas sp. MW9 Whole genome sequence.</title>
        <authorList>
            <person name="Park S."/>
        </authorList>
    </citation>
    <scope>NUCLEOTIDE SEQUENCE [LARGE SCALE GENOMIC DNA]</scope>
    <source>
        <strain evidence="9 10">MW9</strain>
    </source>
</reference>
<keyword evidence="4 8" id="KW-0812">Transmembrane</keyword>
<feature type="transmembrane region" description="Helical" evidence="8">
    <location>
        <begin position="209"/>
        <end position="229"/>
    </location>
</feature>
<feature type="transmembrane region" description="Helical" evidence="8">
    <location>
        <begin position="249"/>
        <end position="269"/>
    </location>
</feature>
<organism evidence="9 10">
    <name type="scientific">Cellulomonas edaphi</name>
    <dbReference type="NCBI Taxonomy" id="3053468"/>
    <lineage>
        <taxon>Bacteria</taxon>
        <taxon>Bacillati</taxon>
        <taxon>Actinomycetota</taxon>
        <taxon>Actinomycetes</taxon>
        <taxon>Micrococcales</taxon>
        <taxon>Cellulomonadaceae</taxon>
        <taxon>Cellulomonas</taxon>
    </lineage>
</organism>
<feature type="transmembrane region" description="Helical" evidence="8">
    <location>
        <begin position="316"/>
        <end position="347"/>
    </location>
</feature>
<keyword evidence="10" id="KW-1185">Reference proteome</keyword>
<evidence type="ECO:0000256" key="8">
    <source>
        <dbReference type="SAM" id="Phobius"/>
    </source>
</evidence>
<proteinExistence type="predicted"/>
<evidence type="ECO:0000256" key="7">
    <source>
        <dbReference type="ARBA" id="ARBA00023136"/>
    </source>
</evidence>
<evidence type="ECO:0000256" key="2">
    <source>
        <dbReference type="ARBA" id="ARBA00022448"/>
    </source>
</evidence>
<evidence type="ECO:0000313" key="9">
    <source>
        <dbReference type="EMBL" id="MDM7831635.1"/>
    </source>
</evidence>
<feature type="transmembrane region" description="Helical" evidence="8">
    <location>
        <begin position="29"/>
        <end position="49"/>
    </location>
</feature>
<dbReference type="Pfam" id="PF02386">
    <property type="entry name" value="TrkH"/>
    <property type="match status" value="1"/>
</dbReference>
<evidence type="ECO:0000256" key="4">
    <source>
        <dbReference type="ARBA" id="ARBA00022692"/>
    </source>
</evidence>
<evidence type="ECO:0000313" key="10">
    <source>
        <dbReference type="Proteomes" id="UP001321453"/>
    </source>
</evidence>
<evidence type="ECO:0000256" key="1">
    <source>
        <dbReference type="ARBA" id="ARBA00004651"/>
    </source>
</evidence>
<keyword evidence="7 8" id="KW-0472">Membrane</keyword>
<evidence type="ECO:0000256" key="5">
    <source>
        <dbReference type="ARBA" id="ARBA00022989"/>
    </source>
</evidence>
<gene>
    <name evidence="9" type="ORF">QRT05_09850</name>
</gene>
<feature type="transmembrane region" description="Helical" evidence="8">
    <location>
        <begin position="368"/>
        <end position="388"/>
    </location>
</feature>
<dbReference type="RefSeq" id="WP_289447017.1">
    <property type="nucleotide sequence ID" value="NZ_JAUCGR010000002.1"/>
</dbReference>
<feature type="transmembrane region" description="Helical" evidence="8">
    <location>
        <begin position="424"/>
        <end position="446"/>
    </location>
</feature>
<comment type="caution">
    <text evidence="9">The sequence shown here is derived from an EMBL/GenBank/DDBJ whole genome shotgun (WGS) entry which is preliminary data.</text>
</comment>
<evidence type="ECO:0000256" key="3">
    <source>
        <dbReference type="ARBA" id="ARBA00022475"/>
    </source>
</evidence>
<keyword evidence="6" id="KW-0406">Ion transport</keyword>
<dbReference type="PANTHER" id="PTHR32024">
    <property type="entry name" value="TRK SYSTEM POTASSIUM UPTAKE PROTEIN TRKG-RELATED"/>
    <property type="match status" value="1"/>
</dbReference>
<dbReference type="EMBL" id="JAUCGR010000002">
    <property type="protein sequence ID" value="MDM7831635.1"/>
    <property type="molecule type" value="Genomic_DNA"/>
</dbReference>
<evidence type="ECO:0000256" key="6">
    <source>
        <dbReference type="ARBA" id="ARBA00023065"/>
    </source>
</evidence>
<keyword evidence="2" id="KW-0813">Transport</keyword>
<dbReference type="InterPro" id="IPR003445">
    <property type="entry name" value="Cat_transpt"/>
</dbReference>
<comment type="subcellular location">
    <subcellularLocation>
        <location evidence="1">Cell membrane</location>
        <topology evidence="1">Multi-pass membrane protein</topology>
    </subcellularLocation>
</comment>
<sequence>MASRTLRTLPRRAAQRGVRGFRRGAVRPLQVIVAGFAAGVGVGTLLLMLPASRSGPGGASALDALFTATSALCVTGLTIVDTPTYWSPFGQVVILLLVQVGGFGVMTLASLLGLLISRRLRLGSRVLAARETRSGALGDVRAVLRGVAVVSLTVEAVTAAILTLRFAIGYDNSWSHSLWLGVFHAVSAFNNAGFALFSDNLISFATDPWICLPIALAVILGGIGFPVILELVKQHRRPSRWSIHTRLTLLMTAVLIVGGTVFVTVAEWSNPGTLGALDPAGRTLAGFFQAVMPRTAGFNSVNPGEMNTGTLLGVDMLMFIGGGSAGTAGGIKVGTFAVLLLVIVAELRGDPDAELFDRRLSPATIRQALSVALLSVAAVVASTLVIAMTSPFSLDQILYENVSAFATVGLTTGITADLEPWQQLVLVVLMFAGRLGPVTFASALVLRQRQRLYRRPEGRPLIG</sequence>